<gene>
    <name evidence="4" type="ORF">LTR77_003035</name>
</gene>
<name>A0AAV9PKI1_9PEZI</name>
<keyword evidence="3" id="KW-1133">Transmembrane helix</keyword>
<keyword evidence="3" id="KW-0472">Membrane</keyword>
<dbReference type="PANTHER" id="PTHR37849:SF1">
    <property type="entry name" value="YALI0E11605P"/>
    <property type="match status" value="1"/>
</dbReference>
<dbReference type="EMBL" id="JAVRRT010000004">
    <property type="protein sequence ID" value="KAK5172913.1"/>
    <property type="molecule type" value="Genomic_DNA"/>
</dbReference>
<comment type="caution">
    <text evidence="4">The sequence shown here is derived from an EMBL/GenBank/DDBJ whole genome shotgun (WGS) entry which is preliminary data.</text>
</comment>
<proteinExistence type="predicted"/>
<feature type="transmembrane region" description="Helical" evidence="3">
    <location>
        <begin position="163"/>
        <end position="188"/>
    </location>
</feature>
<feature type="region of interest" description="Disordered" evidence="2">
    <location>
        <begin position="702"/>
        <end position="723"/>
    </location>
</feature>
<feature type="transmembrane region" description="Helical" evidence="3">
    <location>
        <begin position="240"/>
        <end position="258"/>
    </location>
</feature>
<protein>
    <submittedName>
        <fullName evidence="4">Uncharacterized protein</fullName>
    </submittedName>
</protein>
<feature type="region of interest" description="Disordered" evidence="2">
    <location>
        <begin position="383"/>
        <end position="434"/>
    </location>
</feature>
<evidence type="ECO:0000256" key="2">
    <source>
        <dbReference type="SAM" id="MobiDB-lite"/>
    </source>
</evidence>
<feature type="region of interest" description="Disordered" evidence="2">
    <location>
        <begin position="874"/>
        <end position="917"/>
    </location>
</feature>
<dbReference type="AlphaFoldDB" id="A0AAV9PKI1"/>
<accession>A0AAV9PKI1</accession>
<evidence type="ECO:0000256" key="1">
    <source>
        <dbReference type="SAM" id="Coils"/>
    </source>
</evidence>
<feature type="compositionally biased region" description="Basic and acidic residues" evidence="2">
    <location>
        <begin position="408"/>
        <end position="419"/>
    </location>
</feature>
<feature type="region of interest" description="Disordered" evidence="2">
    <location>
        <begin position="952"/>
        <end position="1014"/>
    </location>
</feature>
<feature type="compositionally biased region" description="Polar residues" evidence="2">
    <location>
        <begin position="883"/>
        <end position="917"/>
    </location>
</feature>
<feature type="compositionally biased region" description="Low complexity" evidence="2">
    <location>
        <begin position="47"/>
        <end position="74"/>
    </location>
</feature>
<feature type="compositionally biased region" description="Low complexity" evidence="2">
    <location>
        <begin position="959"/>
        <end position="976"/>
    </location>
</feature>
<feature type="region of interest" description="Disordered" evidence="2">
    <location>
        <begin position="597"/>
        <end position="616"/>
    </location>
</feature>
<reference evidence="4 5" key="1">
    <citation type="submission" date="2023-08" db="EMBL/GenBank/DDBJ databases">
        <title>Black Yeasts Isolated from many extreme environments.</title>
        <authorList>
            <person name="Coleine C."/>
            <person name="Stajich J.E."/>
            <person name="Selbmann L."/>
        </authorList>
    </citation>
    <scope>NUCLEOTIDE SEQUENCE [LARGE SCALE GENOMIC DNA]</scope>
    <source>
        <strain evidence="4 5">CCFEE 5935</strain>
    </source>
</reference>
<evidence type="ECO:0000256" key="3">
    <source>
        <dbReference type="SAM" id="Phobius"/>
    </source>
</evidence>
<feature type="coiled-coil region" evidence="1">
    <location>
        <begin position="731"/>
        <end position="790"/>
    </location>
</feature>
<feature type="transmembrane region" description="Helical" evidence="3">
    <location>
        <begin position="1124"/>
        <end position="1143"/>
    </location>
</feature>
<feature type="region of interest" description="Disordered" evidence="2">
    <location>
        <begin position="629"/>
        <end position="673"/>
    </location>
</feature>
<feature type="compositionally biased region" description="Polar residues" evidence="2">
    <location>
        <begin position="386"/>
        <end position="399"/>
    </location>
</feature>
<dbReference type="PANTHER" id="PTHR37849">
    <property type="entry name" value="YALI0E11605P"/>
    <property type="match status" value="1"/>
</dbReference>
<dbReference type="GeneID" id="89924382"/>
<sequence>MPPKSKARGNAANQHDKRHESGLAAPGKRVTKKQSHGHLNGHVDGKAAATVQAAAHPPATSGVSQSSSALQPSESLEATLKGPIQDHAPSPGCGERDRTYSDASLEEGGQYGEMADLHDTAISPLTEAPPVTFKQTVPAHSGSTLATISTILSYYPLRDAISILILLLSLPPTLVLVIQTLFASLTFVPPTTSISLSTLPNIKEMFNSPNLGYPAMATILIVDLIFWVCWLPVWKPIQGVFLDLSQAVIAVSLSGATASTGGPTYSIATTTIIVCAVHVLRYKAIHLSALDYFRSVIHKMDIGVQIDIPSFATSYASFSSVDRGWFYTVVRTILGIHIVSQGVTTCIRRSLVKANEQSASVPSITRSDTESAAAELNGRATFTFGEGNQQHGPTGSSTDGRPPGPSPARRDSKPRESATKKKRKQANQVRSQQPLWAAIASTKVTFVKEMEQRDAVDDAREATRMHKDTTTNIAGNPSTPEARFWVREVHDTEILFSAQLTTDDVVKGNDNLEEGSGVVAGIDKSKPFYVTINGATWSSTKIKSAPSDASFDDRGTTYDGEIFGLAPLSSYMCEFVSIASQEALCSISIITQPAPTPEQAVSTTAPPQHQSLRPSSPITTLKQSIQAAEAKLNETRNRGKKSKKDQRAGHTDIKREINTLKSKLDSSGGTDDKQERRLLQISQHKAQADEATTELKTRINTMGGIPSDELADSEAKKSRWDSATNAKRVAARELDSCKAEAERELSALKSEIQQTDAKKDKIASRHSQRSQELEKLLARQEADMTAKQKRDFDRAQALHHREKLDHEITTSIGDFENELATLQQKTHDTYQTIASLQSWSSNGQPPPYYASPSTPDAAFAAAAAAAPLGSPQSNGFAMGGQAPFQSPFHSAQASLSNTQAGAPRGRSSSMLSQYSGFTDNGEEYNNFVPEQPRQQYSWPMATSVSAGAVMQVDRKESEGSGSASQTTGSNSTGSNSPRPDARPFVPGKSATAVGTIGPPSKGRERGPQSPAHSSLGNELLEQLHGINIQLQRPDNRTTTRSPQRNTSKHTQTPDRVYEITTATMAARLPSALRAFTLARSTPALRSPIALQAQRSFQTSRRLLQDAAPAPVAQRKPVGAFRGTLFGFLLGSVLAGGGLYYYVIDEYKVSNELLTEDIYALQAAVQRIETYVKDLEEKVPKK</sequence>
<organism evidence="4 5">
    <name type="scientific">Saxophila tyrrhenica</name>
    <dbReference type="NCBI Taxonomy" id="1690608"/>
    <lineage>
        <taxon>Eukaryota</taxon>
        <taxon>Fungi</taxon>
        <taxon>Dikarya</taxon>
        <taxon>Ascomycota</taxon>
        <taxon>Pezizomycotina</taxon>
        <taxon>Dothideomycetes</taxon>
        <taxon>Dothideomycetidae</taxon>
        <taxon>Mycosphaerellales</taxon>
        <taxon>Extremaceae</taxon>
        <taxon>Saxophila</taxon>
    </lineage>
</organism>
<keyword evidence="5" id="KW-1185">Reference proteome</keyword>
<feature type="compositionally biased region" description="Basic and acidic residues" evidence="2">
    <location>
        <begin position="645"/>
        <end position="673"/>
    </location>
</feature>
<feature type="transmembrane region" description="Helical" evidence="3">
    <location>
        <begin position="211"/>
        <end position="233"/>
    </location>
</feature>
<evidence type="ECO:0000313" key="4">
    <source>
        <dbReference type="EMBL" id="KAK5172913.1"/>
    </source>
</evidence>
<feature type="region of interest" description="Disordered" evidence="2">
    <location>
        <begin position="1"/>
        <end position="74"/>
    </location>
</feature>
<feature type="compositionally biased region" description="Polar residues" evidence="2">
    <location>
        <begin position="1028"/>
        <end position="1050"/>
    </location>
</feature>
<dbReference type="Proteomes" id="UP001337655">
    <property type="component" value="Unassembled WGS sequence"/>
</dbReference>
<keyword evidence="1" id="KW-0175">Coiled coil</keyword>
<feature type="region of interest" description="Disordered" evidence="2">
    <location>
        <begin position="1027"/>
        <end position="1055"/>
    </location>
</feature>
<keyword evidence="3" id="KW-0812">Transmembrane</keyword>
<dbReference type="RefSeq" id="XP_064661631.1">
    <property type="nucleotide sequence ID" value="XM_064800292.1"/>
</dbReference>
<evidence type="ECO:0000313" key="5">
    <source>
        <dbReference type="Proteomes" id="UP001337655"/>
    </source>
</evidence>